<comment type="caution">
    <text evidence="9">The sequence shown here is derived from an EMBL/GenBank/DDBJ whole genome shotgun (WGS) entry which is preliminary data.</text>
</comment>
<dbReference type="PANTHER" id="PTHR12059">
    <property type="entry name" value="RIBOSOMAL PROTEIN L23-RELATED"/>
    <property type="match status" value="1"/>
</dbReference>
<keyword evidence="4" id="KW-0496">Mitochondrion</keyword>
<dbReference type="EMBL" id="VIIS01002199">
    <property type="protein sequence ID" value="KAF0287307.1"/>
    <property type="molecule type" value="Genomic_DNA"/>
</dbReference>
<reference evidence="9 10" key="1">
    <citation type="submission" date="2019-07" db="EMBL/GenBank/DDBJ databases">
        <title>Draft genome assembly of a fouling barnacle, Amphibalanus amphitrite (Darwin, 1854): The first reference genome for Thecostraca.</title>
        <authorList>
            <person name="Kim W."/>
        </authorList>
    </citation>
    <scope>NUCLEOTIDE SEQUENCE [LARGE SCALE GENOMIC DNA]</scope>
    <source>
        <strain evidence="9">SNU_AA5</strain>
        <tissue evidence="9">Soma without cirri and trophi</tissue>
    </source>
</reference>
<evidence type="ECO:0000256" key="7">
    <source>
        <dbReference type="ARBA" id="ARBA00039977"/>
    </source>
</evidence>
<accession>A0A6A4UUB3</accession>
<evidence type="ECO:0000256" key="5">
    <source>
        <dbReference type="ARBA" id="ARBA00023274"/>
    </source>
</evidence>
<dbReference type="GO" id="GO:0005762">
    <property type="term" value="C:mitochondrial large ribosomal subunit"/>
    <property type="evidence" value="ECO:0007669"/>
    <property type="project" value="TreeGrafter"/>
</dbReference>
<name>A0A6A4UUB3_AMPAM</name>
<dbReference type="Gene3D" id="3.30.70.330">
    <property type="match status" value="1"/>
</dbReference>
<evidence type="ECO:0000256" key="3">
    <source>
        <dbReference type="ARBA" id="ARBA00022980"/>
    </source>
</evidence>
<dbReference type="GO" id="GO:0003735">
    <property type="term" value="F:structural constituent of ribosome"/>
    <property type="evidence" value="ECO:0007669"/>
    <property type="project" value="InterPro"/>
</dbReference>
<dbReference type="FunFam" id="3.30.70.330:FF:000284">
    <property type="entry name" value="39S ribosomal protein L23, mitochondrial"/>
    <property type="match status" value="1"/>
</dbReference>
<dbReference type="InterPro" id="IPR012678">
    <property type="entry name" value="Ribosomal_uL23/eL15/eS24_sf"/>
</dbReference>
<proteinExistence type="inferred from homology"/>
<dbReference type="InterPro" id="IPR013025">
    <property type="entry name" value="Ribosomal_uL23-like"/>
</dbReference>
<evidence type="ECO:0000256" key="8">
    <source>
        <dbReference type="ARBA" id="ARBA00041375"/>
    </source>
</evidence>
<keyword evidence="3 9" id="KW-0689">Ribosomal protein</keyword>
<dbReference type="Pfam" id="PF00276">
    <property type="entry name" value="Ribosomal_L23"/>
    <property type="match status" value="1"/>
</dbReference>
<evidence type="ECO:0000256" key="2">
    <source>
        <dbReference type="ARBA" id="ARBA00006700"/>
    </source>
</evidence>
<evidence type="ECO:0000256" key="6">
    <source>
        <dbReference type="ARBA" id="ARBA00038782"/>
    </source>
</evidence>
<evidence type="ECO:0000313" key="9">
    <source>
        <dbReference type="EMBL" id="KAF0287307.1"/>
    </source>
</evidence>
<keyword evidence="10" id="KW-1185">Reference proteome</keyword>
<dbReference type="Proteomes" id="UP000440578">
    <property type="component" value="Unassembled WGS sequence"/>
</dbReference>
<organism evidence="9 10">
    <name type="scientific">Amphibalanus amphitrite</name>
    <name type="common">Striped barnacle</name>
    <name type="synonym">Balanus amphitrite</name>
    <dbReference type="NCBI Taxonomy" id="1232801"/>
    <lineage>
        <taxon>Eukaryota</taxon>
        <taxon>Metazoa</taxon>
        <taxon>Ecdysozoa</taxon>
        <taxon>Arthropoda</taxon>
        <taxon>Crustacea</taxon>
        <taxon>Multicrustacea</taxon>
        <taxon>Cirripedia</taxon>
        <taxon>Thoracica</taxon>
        <taxon>Thoracicalcarea</taxon>
        <taxon>Balanomorpha</taxon>
        <taxon>Balanoidea</taxon>
        <taxon>Balanidae</taxon>
        <taxon>Amphibalaninae</taxon>
        <taxon>Amphibalanus</taxon>
    </lineage>
</organism>
<dbReference type="PANTHER" id="PTHR12059:SF5">
    <property type="entry name" value="LARGE RIBOSOMAL SUBUNIT PROTEIN UL23M"/>
    <property type="match status" value="1"/>
</dbReference>
<gene>
    <name evidence="9" type="primary">mRpL23</name>
    <name evidence="9" type="ORF">FJT64_014232</name>
</gene>
<sequence>MSTRLYPLYQRGNPQLRIFLPNFWMKLLKPTHPIPSNAVQFMVSPEMTKHDVKQYLEKIYNVPVVEVNIANKMGKLRRTDKGYIVKDDDLKYAFVTLPKDMTFEFPNLMSEEKKQERSDQMKEIERVKDTYKKDQDRFKDRPGVPTWFN</sequence>
<dbReference type="GO" id="GO:0032543">
    <property type="term" value="P:mitochondrial translation"/>
    <property type="evidence" value="ECO:0007669"/>
    <property type="project" value="TreeGrafter"/>
</dbReference>
<evidence type="ECO:0000256" key="4">
    <source>
        <dbReference type="ARBA" id="ARBA00023128"/>
    </source>
</evidence>
<dbReference type="AlphaFoldDB" id="A0A6A4UUB3"/>
<dbReference type="SUPFAM" id="SSF54189">
    <property type="entry name" value="Ribosomal proteins S24e, L23 and L15e"/>
    <property type="match status" value="1"/>
</dbReference>
<comment type="subcellular location">
    <subcellularLocation>
        <location evidence="1">Mitochondrion</location>
    </subcellularLocation>
</comment>
<dbReference type="OrthoDB" id="275582at2759"/>
<evidence type="ECO:0000313" key="10">
    <source>
        <dbReference type="Proteomes" id="UP000440578"/>
    </source>
</evidence>
<keyword evidence="5" id="KW-0687">Ribonucleoprotein</keyword>
<dbReference type="InterPro" id="IPR012677">
    <property type="entry name" value="Nucleotide-bd_a/b_plait_sf"/>
</dbReference>
<comment type="subunit">
    <text evidence="6">Component of the mitochondrial ribosome large subunit (39S) which comprises a 16S rRNA and about 50 distinct proteins.</text>
</comment>
<protein>
    <recommendedName>
        <fullName evidence="7">Large ribosomal subunit protein uL23m</fullName>
    </recommendedName>
    <alternativeName>
        <fullName evidence="8">39S ribosomal protein L23, mitochondrial</fullName>
    </alternativeName>
</protein>
<evidence type="ECO:0000256" key="1">
    <source>
        <dbReference type="ARBA" id="ARBA00004173"/>
    </source>
</evidence>
<comment type="similarity">
    <text evidence="2">Belongs to the universal ribosomal protein uL23 family.</text>
</comment>